<evidence type="ECO:0000256" key="7">
    <source>
        <dbReference type="ARBA" id="ARBA00023163"/>
    </source>
</evidence>
<dbReference type="GO" id="GO:0005829">
    <property type="term" value="C:cytosol"/>
    <property type="evidence" value="ECO:0007669"/>
    <property type="project" value="TreeGrafter"/>
</dbReference>
<dbReference type="SMART" id="SM00448">
    <property type="entry name" value="REC"/>
    <property type="match status" value="1"/>
</dbReference>
<dbReference type="InterPro" id="IPR001789">
    <property type="entry name" value="Sig_transdc_resp-reg_receiver"/>
</dbReference>
<name>A0A223CWD7_9BACL</name>
<dbReference type="FunFam" id="1.10.10.10:FF:000089">
    <property type="entry name" value="Alkaline phosphatase synthesis response regulator"/>
    <property type="match status" value="1"/>
</dbReference>
<dbReference type="OrthoDB" id="2373414at2"/>
<dbReference type="PROSITE" id="PS50110">
    <property type="entry name" value="RESPONSE_REGULATORY"/>
    <property type="match status" value="1"/>
</dbReference>
<evidence type="ECO:0000256" key="9">
    <source>
        <dbReference type="PROSITE-ProRule" id="PRU00169"/>
    </source>
</evidence>
<dbReference type="GO" id="GO:0000976">
    <property type="term" value="F:transcription cis-regulatory region binding"/>
    <property type="evidence" value="ECO:0007669"/>
    <property type="project" value="TreeGrafter"/>
</dbReference>
<accession>A0A223CWD7</accession>
<dbReference type="RefSeq" id="WP_094234870.1">
    <property type="nucleotide sequence ID" value="NZ_CP022657.1"/>
</dbReference>
<dbReference type="PANTHER" id="PTHR48111">
    <property type="entry name" value="REGULATOR OF RPOS"/>
    <property type="match status" value="1"/>
</dbReference>
<dbReference type="InterPro" id="IPR011006">
    <property type="entry name" value="CheY-like_superfamily"/>
</dbReference>
<evidence type="ECO:0000256" key="8">
    <source>
        <dbReference type="ARBA" id="ARBA00035291"/>
    </source>
</evidence>
<dbReference type="FunFam" id="3.40.50.2300:FF:000052">
    <property type="entry name" value="DNA-binding response regulator YycF"/>
    <property type="match status" value="1"/>
</dbReference>
<feature type="modified residue" description="4-aspartylphosphate" evidence="9">
    <location>
        <position position="53"/>
    </location>
</feature>
<evidence type="ECO:0000256" key="6">
    <source>
        <dbReference type="ARBA" id="ARBA00023125"/>
    </source>
</evidence>
<dbReference type="SUPFAM" id="SSF46894">
    <property type="entry name" value="C-terminal effector domain of the bipartite response regulators"/>
    <property type="match status" value="1"/>
</dbReference>
<evidence type="ECO:0000313" key="14">
    <source>
        <dbReference type="Proteomes" id="UP000214688"/>
    </source>
</evidence>
<keyword evidence="4" id="KW-0902">Two-component regulatory system</keyword>
<proteinExistence type="predicted"/>
<dbReference type="InterPro" id="IPR058071">
    <property type="entry name" value="WalR_REC"/>
</dbReference>
<evidence type="ECO:0000313" key="13">
    <source>
        <dbReference type="EMBL" id="ASS73610.1"/>
    </source>
</evidence>
<dbReference type="GO" id="GO:0000156">
    <property type="term" value="F:phosphorelay response regulator activity"/>
    <property type="evidence" value="ECO:0007669"/>
    <property type="project" value="TreeGrafter"/>
</dbReference>
<keyword evidence="7" id="KW-0804">Transcription</keyword>
<sequence>MDYKILVVDDELPIADILKFSLEKENYQVVLAHDGQEAVEKAMAEQPDLILLDVMLPKKDGFAVCREVRAFSSVPIIMLTARDSEIDKVLGLEIGADDYVTKPFSNRELMARVKANLRRQQQPEVKASEQKPKYTVGDLVIDTATYEVSKHGQDAGLTHREFELLIYLIKHRNTVLTREQLLQEVWGYDYYGDVRTVDVTIRRLREKIEDDPSNPEYILTRRGVGYTLRR</sequence>
<dbReference type="GO" id="GO:0032993">
    <property type="term" value="C:protein-DNA complex"/>
    <property type="evidence" value="ECO:0007669"/>
    <property type="project" value="TreeGrafter"/>
</dbReference>
<gene>
    <name evidence="13" type="ORF">CIG75_00535</name>
</gene>
<feature type="DNA-binding region" description="OmpR/PhoB-type" evidence="10">
    <location>
        <begin position="131"/>
        <end position="230"/>
    </location>
</feature>
<dbReference type="CDD" id="cd00383">
    <property type="entry name" value="trans_reg_C"/>
    <property type="match status" value="1"/>
</dbReference>
<comment type="subcellular location">
    <subcellularLocation>
        <location evidence="1">Cytoplasm</location>
    </subcellularLocation>
</comment>
<keyword evidence="2" id="KW-0963">Cytoplasm</keyword>
<evidence type="ECO:0000256" key="1">
    <source>
        <dbReference type="ARBA" id="ARBA00004496"/>
    </source>
</evidence>
<dbReference type="InterPro" id="IPR039420">
    <property type="entry name" value="WalR-like"/>
</dbReference>
<evidence type="ECO:0000256" key="2">
    <source>
        <dbReference type="ARBA" id="ARBA00022490"/>
    </source>
</evidence>
<evidence type="ECO:0000259" key="11">
    <source>
        <dbReference type="PROSITE" id="PS50110"/>
    </source>
</evidence>
<keyword evidence="14" id="KW-1185">Reference proteome</keyword>
<reference evidence="13 14" key="1">
    <citation type="journal article" date="2015" name="Int. J. Syst. Evol. Microbiol.">
        <title>Tumebacillus algifaecis sp. nov., isolated from decomposing algal scum.</title>
        <authorList>
            <person name="Wu Y.F."/>
            <person name="Zhang B."/>
            <person name="Xing P."/>
            <person name="Wu Q.L."/>
            <person name="Liu S.J."/>
        </authorList>
    </citation>
    <scope>NUCLEOTIDE SEQUENCE [LARGE SCALE GENOMIC DNA]</scope>
    <source>
        <strain evidence="13 14">THMBR28</strain>
    </source>
</reference>
<dbReference type="KEGG" id="tab:CIG75_00535"/>
<keyword evidence="6 10" id="KW-0238">DNA-binding</keyword>
<dbReference type="InterPro" id="IPR016032">
    <property type="entry name" value="Sig_transdc_resp-reg_C-effctor"/>
</dbReference>
<dbReference type="SMART" id="SM00862">
    <property type="entry name" value="Trans_reg_C"/>
    <property type="match status" value="1"/>
</dbReference>
<dbReference type="EMBL" id="CP022657">
    <property type="protein sequence ID" value="ASS73610.1"/>
    <property type="molecule type" value="Genomic_DNA"/>
</dbReference>
<dbReference type="AlphaFoldDB" id="A0A223CWD7"/>
<evidence type="ECO:0000256" key="5">
    <source>
        <dbReference type="ARBA" id="ARBA00023015"/>
    </source>
</evidence>
<keyword evidence="5" id="KW-0805">Transcription regulation</keyword>
<evidence type="ECO:0000259" key="12">
    <source>
        <dbReference type="PROSITE" id="PS51755"/>
    </source>
</evidence>
<dbReference type="Gene3D" id="1.10.10.10">
    <property type="entry name" value="Winged helix-like DNA-binding domain superfamily/Winged helix DNA-binding domain"/>
    <property type="match status" value="1"/>
</dbReference>
<organism evidence="13 14">
    <name type="scientific">Tumebacillus algifaecis</name>
    <dbReference type="NCBI Taxonomy" id="1214604"/>
    <lineage>
        <taxon>Bacteria</taxon>
        <taxon>Bacillati</taxon>
        <taxon>Bacillota</taxon>
        <taxon>Bacilli</taxon>
        <taxon>Bacillales</taxon>
        <taxon>Alicyclobacillaceae</taxon>
        <taxon>Tumebacillus</taxon>
    </lineage>
</organism>
<feature type="domain" description="OmpR/PhoB-type" evidence="12">
    <location>
        <begin position="131"/>
        <end position="230"/>
    </location>
</feature>
<keyword evidence="3 9" id="KW-0597">Phosphoprotein</keyword>
<dbReference type="Gene3D" id="3.40.50.2300">
    <property type="match status" value="1"/>
</dbReference>
<evidence type="ECO:0000256" key="3">
    <source>
        <dbReference type="ARBA" id="ARBA00022553"/>
    </source>
</evidence>
<dbReference type="Proteomes" id="UP000214688">
    <property type="component" value="Chromosome"/>
</dbReference>
<protein>
    <recommendedName>
        <fullName evidence="8">Transcriptional regulatory protein WalR</fullName>
    </recommendedName>
</protein>
<evidence type="ECO:0000256" key="10">
    <source>
        <dbReference type="PROSITE-ProRule" id="PRU01091"/>
    </source>
</evidence>
<dbReference type="SUPFAM" id="SSF52172">
    <property type="entry name" value="CheY-like"/>
    <property type="match status" value="1"/>
</dbReference>
<dbReference type="InterPro" id="IPR047791">
    <property type="entry name" value="WalR"/>
</dbReference>
<dbReference type="CDD" id="cd17614">
    <property type="entry name" value="REC_OmpR_YycF-like"/>
    <property type="match status" value="1"/>
</dbReference>
<evidence type="ECO:0000256" key="4">
    <source>
        <dbReference type="ARBA" id="ARBA00023012"/>
    </source>
</evidence>
<dbReference type="PANTHER" id="PTHR48111:SF40">
    <property type="entry name" value="PHOSPHATE REGULON TRANSCRIPTIONAL REGULATORY PROTEIN PHOB"/>
    <property type="match status" value="1"/>
</dbReference>
<dbReference type="Pfam" id="PF00486">
    <property type="entry name" value="Trans_reg_C"/>
    <property type="match status" value="1"/>
</dbReference>
<dbReference type="NCBIfam" id="NF040534">
    <property type="entry name" value="resp_reg_YycF"/>
    <property type="match status" value="1"/>
</dbReference>
<dbReference type="Gene3D" id="6.10.250.690">
    <property type="match status" value="1"/>
</dbReference>
<feature type="domain" description="Response regulatory" evidence="11">
    <location>
        <begin position="4"/>
        <end position="117"/>
    </location>
</feature>
<dbReference type="InterPro" id="IPR036388">
    <property type="entry name" value="WH-like_DNA-bd_sf"/>
</dbReference>
<dbReference type="PROSITE" id="PS51755">
    <property type="entry name" value="OMPR_PHOB"/>
    <property type="match status" value="1"/>
</dbReference>
<dbReference type="GO" id="GO:0006355">
    <property type="term" value="P:regulation of DNA-templated transcription"/>
    <property type="evidence" value="ECO:0007669"/>
    <property type="project" value="InterPro"/>
</dbReference>
<dbReference type="InterPro" id="IPR001867">
    <property type="entry name" value="OmpR/PhoB-type_DNA-bd"/>
</dbReference>
<dbReference type="Pfam" id="PF00072">
    <property type="entry name" value="Response_reg"/>
    <property type="match status" value="1"/>
</dbReference>